<feature type="signal peptide" evidence="1">
    <location>
        <begin position="1"/>
        <end position="25"/>
    </location>
</feature>
<organism evidence="2 3">
    <name type="scientific">Trichogramma kaykai</name>
    <dbReference type="NCBI Taxonomy" id="54128"/>
    <lineage>
        <taxon>Eukaryota</taxon>
        <taxon>Metazoa</taxon>
        <taxon>Ecdysozoa</taxon>
        <taxon>Arthropoda</taxon>
        <taxon>Hexapoda</taxon>
        <taxon>Insecta</taxon>
        <taxon>Pterygota</taxon>
        <taxon>Neoptera</taxon>
        <taxon>Endopterygota</taxon>
        <taxon>Hymenoptera</taxon>
        <taxon>Apocrita</taxon>
        <taxon>Proctotrupomorpha</taxon>
        <taxon>Chalcidoidea</taxon>
        <taxon>Trichogrammatidae</taxon>
        <taxon>Trichogramma</taxon>
    </lineage>
</organism>
<evidence type="ECO:0000313" key="3">
    <source>
        <dbReference type="Proteomes" id="UP001627154"/>
    </source>
</evidence>
<accession>A0ABD2WEE8</accession>
<gene>
    <name evidence="2" type="ORF">TKK_014075</name>
</gene>
<keyword evidence="3" id="KW-1185">Reference proteome</keyword>
<keyword evidence="1" id="KW-0732">Signal</keyword>
<sequence>MISRVRIIGCIVFVLGLTCATTTSAVGSSRESSTAVQAKETNSFDFVRLLIMRMIYGIASMMGYGEQVSEFFGGILVPPGAEDQEDDFDFLPDFF</sequence>
<comment type="caution">
    <text evidence="2">The sequence shown here is derived from an EMBL/GenBank/DDBJ whole genome shotgun (WGS) entry which is preliminary data.</text>
</comment>
<evidence type="ECO:0000313" key="2">
    <source>
        <dbReference type="EMBL" id="KAL3391358.1"/>
    </source>
</evidence>
<protein>
    <submittedName>
        <fullName evidence="2">Uncharacterized protein</fullName>
    </submittedName>
</protein>
<name>A0ABD2WEE8_9HYME</name>
<reference evidence="2 3" key="1">
    <citation type="journal article" date="2024" name="bioRxiv">
        <title>A reference genome for Trichogramma kaykai: A tiny desert-dwelling parasitoid wasp with competing sex-ratio distorters.</title>
        <authorList>
            <person name="Culotta J."/>
            <person name="Lindsey A.R."/>
        </authorList>
    </citation>
    <scope>NUCLEOTIDE SEQUENCE [LARGE SCALE GENOMIC DNA]</scope>
    <source>
        <strain evidence="2 3">KSX58</strain>
    </source>
</reference>
<proteinExistence type="predicted"/>
<feature type="chain" id="PRO_5044774408" evidence="1">
    <location>
        <begin position="26"/>
        <end position="95"/>
    </location>
</feature>
<dbReference type="Proteomes" id="UP001627154">
    <property type="component" value="Unassembled WGS sequence"/>
</dbReference>
<dbReference type="AlphaFoldDB" id="A0ABD2WEE8"/>
<evidence type="ECO:0000256" key="1">
    <source>
        <dbReference type="SAM" id="SignalP"/>
    </source>
</evidence>
<dbReference type="EMBL" id="JBJJXI010000111">
    <property type="protein sequence ID" value="KAL3391358.1"/>
    <property type="molecule type" value="Genomic_DNA"/>
</dbReference>